<dbReference type="InterPro" id="IPR055575">
    <property type="entry name" value="DUF7151"/>
</dbReference>
<protein>
    <submittedName>
        <fullName evidence="7">Leucine-rich repeat domain-containing protein</fullName>
    </submittedName>
</protein>
<dbReference type="Gene3D" id="3.80.20.20">
    <property type="entry name" value="Receptor L-domain"/>
    <property type="match status" value="2"/>
</dbReference>
<feature type="domain" description="DUF7151" evidence="6">
    <location>
        <begin position="133"/>
        <end position="178"/>
    </location>
</feature>
<comment type="subcellular location">
    <subcellularLocation>
        <location evidence="1">Secreted</location>
        <location evidence="1">Cell wall</location>
    </subcellularLocation>
</comment>
<dbReference type="PANTHER" id="PTHR31018">
    <property type="entry name" value="SPORULATION-SPECIFIC PROTEIN-RELATED"/>
    <property type="match status" value="1"/>
</dbReference>
<gene>
    <name evidence="7" type="ORF">HMI49_39665</name>
</gene>
<dbReference type="EMBL" id="JABFJV010000449">
    <property type="protein sequence ID" value="NOK39311.1"/>
    <property type="molecule type" value="Genomic_DNA"/>
</dbReference>
<accession>A0A7Y4KSR8</accession>
<keyword evidence="8" id="KW-1185">Reference proteome</keyword>
<evidence type="ECO:0000313" key="7">
    <source>
        <dbReference type="EMBL" id="NOK39311.1"/>
    </source>
</evidence>
<evidence type="ECO:0000256" key="5">
    <source>
        <dbReference type="ARBA" id="ARBA00023180"/>
    </source>
</evidence>
<feature type="domain" description="DUF7151" evidence="6">
    <location>
        <begin position="86"/>
        <end position="127"/>
    </location>
</feature>
<keyword evidence="3" id="KW-0964">Secreted</keyword>
<keyword evidence="5" id="KW-0325">Glycoprotein</keyword>
<organism evidence="7 8">
    <name type="scientific">Corallococcus exercitus</name>
    <dbReference type="NCBI Taxonomy" id="2316736"/>
    <lineage>
        <taxon>Bacteria</taxon>
        <taxon>Pseudomonadati</taxon>
        <taxon>Myxococcota</taxon>
        <taxon>Myxococcia</taxon>
        <taxon>Myxococcales</taxon>
        <taxon>Cystobacterineae</taxon>
        <taxon>Myxococcaceae</taxon>
        <taxon>Corallococcus</taxon>
    </lineage>
</organism>
<feature type="domain" description="DUF7151" evidence="6">
    <location>
        <begin position="34"/>
        <end position="76"/>
    </location>
</feature>
<proteinExistence type="predicted"/>
<evidence type="ECO:0000259" key="6">
    <source>
        <dbReference type="Pfam" id="PF23657"/>
    </source>
</evidence>
<dbReference type="Gene3D" id="3.80.10.10">
    <property type="entry name" value="Ribonuclease Inhibitor"/>
    <property type="match status" value="1"/>
</dbReference>
<dbReference type="InterPro" id="IPR018247">
    <property type="entry name" value="EF_Hand_1_Ca_BS"/>
</dbReference>
<evidence type="ECO:0000256" key="1">
    <source>
        <dbReference type="ARBA" id="ARBA00004191"/>
    </source>
</evidence>
<evidence type="ECO:0000313" key="8">
    <source>
        <dbReference type="Proteomes" id="UP000563426"/>
    </source>
</evidence>
<dbReference type="PROSITE" id="PS51257">
    <property type="entry name" value="PROKAR_LIPOPROTEIN"/>
    <property type="match status" value="1"/>
</dbReference>
<evidence type="ECO:0000256" key="3">
    <source>
        <dbReference type="ARBA" id="ARBA00022525"/>
    </source>
</evidence>
<feature type="domain" description="DUF7151" evidence="6">
    <location>
        <begin position="245"/>
        <end position="283"/>
    </location>
</feature>
<dbReference type="AlphaFoldDB" id="A0A7Y4KSR8"/>
<name>A0A7Y4KSR8_9BACT</name>
<dbReference type="InterPro" id="IPR032675">
    <property type="entry name" value="LRR_dom_sf"/>
</dbReference>
<dbReference type="PROSITE" id="PS00018">
    <property type="entry name" value="EF_HAND_1"/>
    <property type="match status" value="2"/>
</dbReference>
<keyword evidence="4" id="KW-0732">Signal</keyword>
<dbReference type="Pfam" id="PF23657">
    <property type="entry name" value="DUF7151"/>
    <property type="match status" value="4"/>
</dbReference>
<dbReference type="GO" id="GO:0030313">
    <property type="term" value="C:cell envelope"/>
    <property type="evidence" value="ECO:0007669"/>
    <property type="project" value="UniProtKB-SubCell"/>
</dbReference>
<evidence type="ECO:0000256" key="4">
    <source>
        <dbReference type="ARBA" id="ARBA00022729"/>
    </source>
</evidence>
<reference evidence="7 8" key="1">
    <citation type="submission" date="2020-05" db="EMBL/GenBank/DDBJ databases">
        <authorList>
            <person name="Whitworth D."/>
        </authorList>
    </citation>
    <scope>NUCLEOTIDE SEQUENCE [LARGE SCALE GENOMIC DNA]</scope>
    <source>
        <strain evidence="7 8">AB043B</strain>
    </source>
</reference>
<keyword evidence="2" id="KW-0134">Cell wall</keyword>
<dbReference type="InterPro" id="IPR051648">
    <property type="entry name" value="CWI-Assembly_Regulator"/>
</dbReference>
<comment type="caution">
    <text evidence="7">The sequence shown here is derived from an EMBL/GenBank/DDBJ whole genome shotgun (WGS) entry which is preliminary data.</text>
</comment>
<dbReference type="PANTHER" id="PTHR31018:SF3">
    <property type="entry name" value="RECEPTOR PROTEIN-TYROSINE KINASE"/>
    <property type="match status" value="1"/>
</dbReference>
<sequence>MRRMWGTWGVAMALLVSGCDAIDLSDITQRDAKTRVRPEPPGEHCEFGGDAVLTGLDKDRDGELDDAEVTATDYVCDPALPQVRTRARAEPHGAHCALGGQAVQSGLDRNANGQLDDAEVSLTDYVCATTVANVLLRVRPVLPGEKCPVGGQVSHAGHDANGNGLLEDEEISQEVYACNEPAPVLSRLRVLPAFTAPCDGDDRGGLMLEAGADLDGDAVLATSEIHATAYACGLEASDLKVYHDGEPPGPNCAQGGTRVDAIQDRDRDGELDAGGFAATVYVCQATRVHDGTYVVASPVDLVALEGVTHLRGELIISAPTLTDASLPSLAVIEGSFTAKGNASLRRLSLPSLRFVGGNVEVRSNARLDTLALGTTASKAILWVERSLIVEDNPMLPTLEGLAAVMPRDSISLRANNAMERPGLLPQVTVLQGSLVIEDHLRLDRTPFVNLSQVHGDVRITNNAAMLGPFGLENLTRVEGTLELRENTVMETLLPLARLGSVGALELIGNPQLKDTTGLERLSYAGRIHIQGNKELVSAGDMPMLEQITQDFSVKYNAKLQRVHHLPLLRSASAVVTVGNPVLTSLEGFSPLTRLTTLEALGNAALTSLGDLARLRELEVLSLQGNGALTDFGLPELARVSLSFVVVDNHKLPTCRATALLASVFKGDPVTGVNIDANDDTATCP</sequence>
<dbReference type="Proteomes" id="UP000563426">
    <property type="component" value="Unassembled WGS sequence"/>
</dbReference>
<evidence type="ECO:0000256" key="2">
    <source>
        <dbReference type="ARBA" id="ARBA00022512"/>
    </source>
</evidence>
<dbReference type="RefSeq" id="WP_171438718.1">
    <property type="nucleotide sequence ID" value="NZ_JABFJV010000449.1"/>
</dbReference>
<dbReference type="SUPFAM" id="SSF52058">
    <property type="entry name" value="L domain-like"/>
    <property type="match status" value="2"/>
</dbReference>
<dbReference type="InterPro" id="IPR036941">
    <property type="entry name" value="Rcpt_L-dom_sf"/>
</dbReference>